<dbReference type="Gene3D" id="3.40.250.10">
    <property type="entry name" value="Rhodanese-like domain"/>
    <property type="match status" value="2"/>
</dbReference>
<keyword evidence="2" id="KW-0677">Repeat</keyword>
<dbReference type="SUPFAM" id="SSF52821">
    <property type="entry name" value="Rhodanese/Cell cycle control phosphatase"/>
    <property type="match status" value="2"/>
</dbReference>
<evidence type="ECO:0000259" key="3">
    <source>
        <dbReference type="PROSITE" id="PS50206"/>
    </source>
</evidence>
<reference evidence="4 5" key="2">
    <citation type="submission" date="2018-06" db="EMBL/GenBank/DDBJ databases">
        <title>Metagenomic assembly of (sub)arctic Cyanobacteria and their associated microbiome from non-axenic cultures.</title>
        <authorList>
            <person name="Baurain D."/>
        </authorList>
    </citation>
    <scope>NUCLEOTIDE SEQUENCE [LARGE SCALE GENOMIC DNA]</scope>
    <source>
        <strain evidence="4">ULC129bin1</strain>
    </source>
</reference>
<evidence type="ECO:0000313" key="4">
    <source>
        <dbReference type="EMBL" id="PZO08245.1"/>
    </source>
</evidence>
<proteinExistence type="predicted"/>
<dbReference type="SMART" id="SM00450">
    <property type="entry name" value="RHOD"/>
    <property type="match status" value="2"/>
</dbReference>
<dbReference type="InterPro" id="IPR045078">
    <property type="entry name" value="TST/MPST-like"/>
</dbReference>
<dbReference type="Proteomes" id="UP000249354">
    <property type="component" value="Unassembled WGS sequence"/>
</dbReference>
<feature type="domain" description="Rhodanese" evidence="3">
    <location>
        <begin position="172"/>
        <end position="272"/>
    </location>
</feature>
<gene>
    <name evidence="4" type="ORF">DCF25_22340</name>
</gene>
<evidence type="ECO:0000256" key="2">
    <source>
        <dbReference type="ARBA" id="ARBA00022737"/>
    </source>
</evidence>
<dbReference type="FunFam" id="3.40.250.10:FF:000035">
    <property type="entry name" value="Thiosulfate sulfurtransferase"/>
    <property type="match status" value="1"/>
</dbReference>
<dbReference type="InterPro" id="IPR001763">
    <property type="entry name" value="Rhodanese-like_dom"/>
</dbReference>
<dbReference type="Pfam" id="PF00581">
    <property type="entry name" value="Rhodanese"/>
    <property type="match status" value="2"/>
</dbReference>
<keyword evidence="1 4" id="KW-0808">Transferase</keyword>
<name>A0A2W4VFB8_9CYAN</name>
<dbReference type="PANTHER" id="PTHR11364:SF27">
    <property type="entry name" value="SULFURTRANSFERASE"/>
    <property type="match status" value="1"/>
</dbReference>
<dbReference type="PROSITE" id="PS00380">
    <property type="entry name" value="RHODANESE_1"/>
    <property type="match status" value="1"/>
</dbReference>
<dbReference type="AlphaFoldDB" id="A0A2W4VFB8"/>
<evidence type="ECO:0000256" key="1">
    <source>
        <dbReference type="ARBA" id="ARBA00022679"/>
    </source>
</evidence>
<comment type="caution">
    <text evidence="4">The sequence shown here is derived from an EMBL/GenBank/DDBJ whole genome shotgun (WGS) entry which is preliminary data.</text>
</comment>
<accession>A0A2W4VFB8</accession>
<dbReference type="CDD" id="cd01449">
    <property type="entry name" value="TST_Repeat_2"/>
    <property type="match status" value="1"/>
</dbReference>
<dbReference type="GO" id="GO:0004792">
    <property type="term" value="F:thiosulfate-cyanide sulfurtransferase activity"/>
    <property type="evidence" value="ECO:0007669"/>
    <property type="project" value="InterPro"/>
</dbReference>
<evidence type="ECO:0000313" key="5">
    <source>
        <dbReference type="Proteomes" id="UP000249354"/>
    </source>
</evidence>
<dbReference type="PANTHER" id="PTHR11364">
    <property type="entry name" value="THIOSULFATE SULFERTANSFERASE"/>
    <property type="match status" value="1"/>
</dbReference>
<reference evidence="5" key="1">
    <citation type="submission" date="2018-04" db="EMBL/GenBank/DDBJ databases">
        <authorList>
            <person name="Cornet L."/>
        </authorList>
    </citation>
    <scope>NUCLEOTIDE SEQUENCE [LARGE SCALE GENOMIC DNA]</scope>
</reference>
<dbReference type="PROSITE" id="PS50206">
    <property type="entry name" value="RHODANESE_3"/>
    <property type="match status" value="2"/>
</dbReference>
<dbReference type="EMBL" id="QBMC01000282">
    <property type="protein sequence ID" value="PZO08245.1"/>
    <property type="molecule type" value="Genomic_DNA"/>
</dbReference>
<feature type="domain" description="Rhodanese" evidence="3">
    <location>
        <begin position="18"/>
        <end position="139"/>
    </location>
</feature>
<dbReference type="InterPro" id="IPR001307">
    <property type="entry name" value="Thiosulphate_STrfase_CS"/>
</dbReference>
<dbReference type="InterPro" id="IPR036873">
    <property type="entry name" value="Rhodanese-like_dom_sf"/>
</dbReference>
<dbReference type="CDD" id="cd01448">
    <property type="entry name" value="TST_Repeat_1"/>
    <property type="match status" value="1"/>
</dbReference>
<protein>
    <submittedName>
        <fullName evidence="4">Sulfurtransferase</fullName>
    </submittedName>
</protein>
<sequence length="293" mass="32328">MPQFPYLVDAQWLSQHVDDPGVVVIDVRFSLANPELGRSQYQAGHIPGAYYLDLNEDLSGTVKQHGGRHPLPDWPVFVEKLNQIGINSALPTRVVIYDGSRFAFASRLWWMLRYLGHEEVAILDGGIQAWESAGRSLSKDLPAQQKGSFEPRLQKDWTVDIRTVRQRKDGLGVTVVDARSPERFRGEVEPIDPIAGSIPGAINAFWQNVSTAEGYLKSADALAGHWSELNPMDNIVVYCGSGVTACVNLFSMAVAGHPMYKLYPGGWSDWCAYLEEKGIGQNDLELGGLGDNS</sequence>
<organism evidence="4 5">
    <name type="scientific">Leptolyngbya foveolarum</name>
    <dbReference type="NCBI Taxonomy" id="47253"/>
    <lineage>
        <taxon>Bacteria</taxon>
        <taxon>Bacillati</taxon>
        <taxon>Cyanobacteriota</taxon>
        <taxon>Cyanophyceae</taxon>
        <taxon>Leptolyngbyales</taxon>
        <taxon>Leptolyngbyaceae</taxon>
        <taxon>Leptolyngbya group</taxon>
        <taxon>Leptolyngbya</taxon>
    </lineage>
</organism>